<evidence type="ECO:0000256" key="3">
    <source>
        <dbReference type="ARBA" id="ARBA00022525"/>
    </source>
</evidence>
<comment type="subcellular location">
    <subcellularLocation>
        <location evidence="1">Secreted</location>
    </subcellularLocation>
</comment>
<evidence type="ECO:0000313" key="6">
    <source>
        <dbReference type="EMBL" id="KAI1698244.1"/>
    </source>
</evidence>
<sequence>MFFKSICLVILLGTCMAAGKLYESKNPPEVADRIPIPYVLTVHGKLKCEKRPGKEEGAQVTLMEEDTFVDTTMGVTFTDHFGDFTVSGWAVEEPYAGGLDPYLDVIYTCGGRQRKHRIPMESLPIAVPGYNFVVDVHTQILPED</sequence>
<proteinExistence type="inferred from homology"/>
<feature type="chain" id="PRO_5042186670" evidence="5">
    <location>
        <begin position="18"/>
        <end position="144"/>
    </location>
</feature>
<accession>A0AAD4ML16</accession>
<dbReference type="InterPro" id="IPR001534">
    <property type="entry name" value="Transthyretin-like"/>
</dbReference>
<dbReference type="Pfam" id="PF01060">
    <property type="entry name" value="TTR-52"/>
    <property type="match status" value="1"/>
</dbReference>
<dbReference type="GO" id="GO:0009986">
    <property type="term" value="C:cell surface"/>
    <property type="evidence" value="ECO:0007669"/>
    <property type="project" value="InterPro"/>
</dbReference>
<keyword evidence="3" id="KW-0964">Secreted</keyword>
<evidence type="ECO:0000256" key="5">
    <source>
        <dbReference type="SAM" id="SignalP"/>
    </source>
</evidence>
<keyword evidence="7" id="KW-1185">Reference proteome</keyword>
<evidence type="ECO:0000313" key="7">
    <source>
        <dbReference type="Proteomes" id="UP001201812"/>
    </source>
</evidence>
<name>A0AAD4ML16_9BILA</name>
<dbReference type="Proteomes" id="UP001201812">
    <property type="component" value="Unassembled WGS sequence"/>
</dbReference>
<evidence type="ECO:0000256" key="2">
    <source>
        <dbReference type="ARBA" id="ARBA00010112"/>
    </source>
</evidence>
<dbReference type="InterPro" id="IPR038479">
    <property type="entry name" value="Transthyretin-like_sf"/>
</dbReference>
<dbReference type="PANTHER" id="PTHR21700">
    <property type="entry name" value="TRANSTHYRETIN-LIKE FAMILY PROTEIN-RELATED"/>
    <property type="match status" value="1"/>
</dbReference>
<feature type="signal peptide" evidence="5">
    <location>
        <begin position="1"/>
        <end position="17"/>
    </location>
</feature>
<evidence type="ECO:0000256" key="4">
    <source>
        <dbReference type="ARBA" id="ARBA00022729"/>
    </source>
</evidence>
<evidence type="ECO:0000256" key="1">
    <source>
        <dbReference type="ARBA" id="ARBA00004613"/>
    </source>
</evidence>
<organism evidence="6 7">
    <name type="scientific">Ditylenchus destructor</name>
    <dbReference type="NCBI Taxonomy" id="166010"/>
    <lineage>
        <taxon>Eukaryota</taxon>
        <taxon>Metazoa</taxon>
        <taxon>Ecdysozoa</taxon>
        <taxon>Nematoda</taxon>
        <taxon>Chromadorea</taxon>
        <taxon>Rhabditida</taxon>
        <taxon>Tylenchina</taxon>
        <taxon>Tylenchomorpha</taxon>
        <taxon>Sphaerularioidea</taxon>
        <taxon>Anguinidae</taxon>
        <taxon>Anguininae</taxon>
        <taxon>Ditylenchus</taxon>
    </lineage>
</organism>
<keyword evidence="4 5" id="KW-0732">Signal</keyword>
<dbReference type="GO" id="GO:0005576">
    <property type="term" value="C:extracellular region"/>
    <property type="evidence" value="ECO:0007669"/>
    <property type="project" value="UniProtKB-SubCell"/>
</dbReference>
<dbReference type="AlphaFoldDB" id="A0AAD4ML16"/>
<reference evidence="6" key="1">
    <citation type="submission" date="2022-01" db="EMBL/GenBank/DDBJ databases">
        <title>Genome Sequence Resource for Two Populations of Ditylenchus destructor, the Migratory Endoparasitic Phytonematode.</title>
        <authorList>
            <person name="Zhang H."/>
            <person name="Lin R."/>
            <person name="Xie B."/>
        </authorList>
    </citation>
    <scope>NUCLEOTIDE SEQUENCE</scope>
    <source>
        <strain evidence="6">BazhouSP</strain>
    </source>
</reference>
<gene>
    <name evidence="6" type="ORF">DdX_18012</name>
</gene>
<dbReference type="EMBL" id="JAKKPZ010000227">
    <property type="protein sequence ID" value="KAI1698244.1"/>
    <property type="molecule type" value="Genomic_DNA"/>
</dbReference>
<comment type="caution">
    <text evidence="6">The sequence shown here is derived from an EMBL/GenBank/DDBJ whole genome shotgun (WGS) entry which is preliminary data.</text>
</comment>
<protein>
    <submittedName>
        <fullName evidence="6">Transthyretin-like family domain-containing protein</fullName>
    </submittedName>
</protein>
<dbReference type="Gene3D" id="2.60.40.3330">
    <property type="match status" value="1"/>
</dbReference>
<comment type="similarity">
    <text evidence="2">Belongs to the nematode transthyretin-like family.</text>
</comment>